<evidence type="ECO:0000313" key="9">
    <source>
        <dbReference type="Proteomes" id="UP000247409"/>
    </source>
</evidence>
<organism evidence="8 9">
    <name type="scientific">Gracilariopsis chorda</name>
    <dbReference type="NCBI Taxonomy" id="448386"/>
    <lineage>
        <taxon>Eukaryota</taxon>
        <taxon>Rhodophyta</taxon>
        <taxon>Florideophyceae</taxon>
        <taxon>Rhodymeniophycidae</taxon>
        <taxon>Gracilariales</taxon>
        <taxon>Gracilariaceae</taxon>
        <taxon>Gracilariopsis</taxon>
    </lineage>
</organism>
<dbReference type="EMBL" id="NBIV01000024">
    <property type="protein sequence ID" value="PXF47404.1"/>
    <property type="molecule type" value="Genomic_DNA"/>
</dbReference>
<keyword evidence="4 6" id="KW-0472">Membrane</keyword>
<dbReference type="OrthoDB" id="4187at2759"/>
<name>A0A2V3IZ34_9FLOR</name>
<feature type="region of interest" description="Disordered" evidence="5">
    <location>
        <begin position="1"/>
        <end position="21"/>
    </location>
</feature>
<evidence type="ECO:0000313" key="8">
    <source>
        <dbReference type="EMBL" id="PXF47404.1"/>
    </source>
</evidence>
<evidence type="ECO:0000256" key="4">
    <source>
        <dbReference type="ARBA" id="ARBA00023136"/>
    </source>
</evidence>
<keyword evidence="2 6" id="KW-0812">Transmembrane</keyword>
<feature type="transmembrane region" description="Helical" evidence="6">
    <location>
        <begin position="161"/>
        <end position="183"/>
    </location>
</feature>
<sequence length="198" mass="21815">MNGAGSVESPEMIPLLSDGDDEITPMALTSVAVVDSQADVNEKEEKKTGKKESDYGAVEKPKKKKEKSPQKQVADVLKTDMAAERTFFKWLWTGLHTGAIGSFIFVTFDIDKGDPMRVVVVGFSWFIALLLVIYGTFAYYRRRHALRTGNLDHVPSFTREHSPLVVVSALLLVVGVTMTYAMMQDGKKSQPGVLNTGT</sequence>
<dbReference type="GO" id="GO:0012505">
    <property type="term" value="C:endomembrane system"/>
    <property type="evidence" value="ECO:0007669"/>
    <property type="project" value="UniProtKB-SubCell"/>
</dbReference>
<gene>
    <name evidence="8" type="ORF">BWQ96_02735</name>
</gene>
<reference evidence="8 9" key="1">
    <citation type="journal article" date="2018" name="Mol. Biol. Evol.">
        <title>Analysis of the draft genome of the red seaweed Gracilariopsis chorda provides insights into genome size evolution in Rhodophyta.</title>
        <authorList>
            <person name="Lee J."/>
            <person name="Yang E.C."/>
            <person name="Graf L."/>
            <person name="Yang J.H."/>
            <person name="Qiu H."/>
            <person name="Zel Zion U."/>
            <person name="Chan C.X."/>
            <person name="Stephens T.G."/>
            <person name="Weber A.P.M."/>
            <person name="Boo G.H."/>
            <person name="Boo S.M."/>
            <person name="Kim K.M."/>
            <person name="Shin Y."/>
            <person name="Jung M."/>
            <person name="Lee S.J."/>
            <person name="Yim H.S."/>
            <person name="Lee J.H."/>
            <person name="Bhattacharya D."/>
            <person name="Yoon H.S."/>
        </authorList>
    </citation>
    <scope>NUCLEOTIDE SEQUENCE [LARGE SCALE GENOMIC DNA]</scope>
    <source>
        <strain evidence="8 9">SKKU-2015</strain>
        <tissue evidence="8">Whole body</tissue>
    </source>
</reference>
<keyword evidence="9" id="KW-1185">Reference proteome</keyword>
<comment type="caution">
    <text evidence="8">The sequence shown here is derived from an EMBL/GenBank/DDBJ whole genome shotgun (WGS) entry which is preliminary data.</text>
</comment>
<evidence type="ECO:0000256" key="2">
    <source>
        <dbReference type="ARBA" id="ARBA00022692"/>
    </source>
</evidence>
<proteinExistence type="predicted"/>
<protein>
    <recommendedName>
        <fullName evidence="7">DUF202 domain-containing protein</fullName>
    </recommendedName>
</protein>
<dbReference type="Proteomes" id="UP000247409">
    <property type="component" value="Unassembled WGS sequence"/>
</dbReference>
<feature type="region of interest" description="Disordered" evidence="5">
    <location>
        <begin position="37"/>
        <end position="71"/>
    </location>
</feature>
<feature type="compositionally biased region" description="Basic and acidic residues" evidence="5">
    <location>
        <begin position="40"/>
        <end position="60"/>
    </location>
</feature>
<comment type="subcellular location">
    <subcellularLocation>
        <location evidence="1">Endomembrane system</location>
        <topology evidence="1">Multi-pass membrane protein</topology>
    </subcellularLocation>
</comment>
<evidence type="ECO:0000256" key="3">
    <source>
        <dbReference type="ARBA" id="ARBA00022989"/>
    </source>
</evidence>
<evidence type="ECO:0000259" key="7">
    <source>
        <dbReference type="Pfam" id="PF02656"/>
    </source>
</evidence>
<evidence type="ECO:0000256" key="5">
    <source>
        <dbReference type="SAM" id="MobiDB-lite"/>
    </source>
</evidence>
<feature type="transmembrane region" description="Helical" evidence="6">
    <location>
        <begin position="118"/>
        <end position="140"/>
    </location>
</feature>
<dbReference type="Pfam" id="PF02656">
    <property type="entry name" value="DUF202"/>
    <property type="match status" value="1"/>
</dbReference>
<accession>A0A2V3IZ34</accession>
<feature type="domain" description="DUF202" evidence="7">
    <location>
        <begin position="79"/>
        <end position="145"/>
    </location>
</feature>
<evidence type="ECO:0000256" key="1">
    <source>
        <dbReference type="ARBA" id="ARBA00004127"/>
    </source>
</evidence>
<keyword evidence="3 6" id="KW-1133">Transmembrane helix</keyword>
<evidence type="ECO:0000256" key="6">
    <source>
        <dbReference type="SAM" id="Phobius"/>
    </source>
</evidence>
<dbReference type="InterPro" id="IPR003807">
    <property type="entry name" value="DUF202"/>
</dbReference>
<dbReference type="AlphaFoldDB" id="A0A2V3IZ34"/>
<feature type="transmembrane region" description="Helical" evidence="6">
    <location>
        <begin position="87"/>
        <end position="106"/>
    </location>
</feature>